<dbReference type="Proteomes" id="UP000483018">
    <property type="component" value="Unassembled WGS sequence"/>
</dbReference>
<comment type="caution">
    <text evidence="2">The sequence shown here is derived from an EMBL/GenBank/DDBJ whole genome shotgun (WGS) entry which is preliminary data.</text>
</comment>
<evidence type="ECO:0008006" key="4">
    <source>
        <dbReference type="Google" id="ProtNLM"/>
    </source>
</evidence>
<evidence type="ECO:0000313" key="3">
    <source>
        <dbReference type="Proteomes" id="UP000483018"/>
    </source>
</evidence>
<proteinExistence type="predicted"/>
<evidence type="ECO:0000256" key="1">
    <source>
        <dbReference type="SAM" id="MobiDB-lite"/>
    </source>
</evidence>
<gene>
    <name evidence="2" type="ORF">GND95_10635</name>
</gene>
<sequence length="131" mass="14304">MMTLNLVACGGEKASTSSTSSQGSAQENKQEAAQDTTQESTEVEYTEEQQALAQEFSAMIDAYNEVVDKVNTSPELLEIEELVTVMNEISEGITEIDGYFADPKNLTPEVMDNIKTVIDELTNSSTVLKNL</sequence>
<name>A0A7C8HEY6_9FIRM</name>
<feature type="compositionally biased region" description="Polar residues" evidence="1">
    <location>
        <begin position="31"/>
        <end position="40"/>
    </location>
</feature>
<reference evidence="2 3" key="1">
    <citation type="submission" date="2019-12" db="EMBL/GenBank/DDBJ databases">
        <title>Defluviitalea raffinosedens, isolated from a biogas fermenter, genome sequencing and characterization.</title>
        <authorList>
            <person name="Rettenmaier R."/>
            <person name="Schneider M."/>
            <person name="Neuhaus K."/>
            <person name="Liebl W."/>
            <person name="Zverlov V."/>
        </authorList>
    </citation>
    <scope>NUCLEOTIDE SEQUENCE [LARGE SCALE GENOMIC DNA]</scope>
    <source>
        <strain evidence="2 3">249c-K6</strain>
    </source>
</reference>
<evidence type="ECO:0000313" key="2">
    <source>
        <dbReference type="EMBL" id="KAE9632967.1"/>
    </source>
</evidence>
<protein>
    <recommendedName>
        <fullName evidence="4">Lipoprotein</fullName>
    </recommendedName>
</protein>
<dbReference type="RefSeq" id="WP_207708288.1">
    <property type="nucleotide sequence ID" value="NZ_WSLF01000010.1"/>
</dbReference>
<keyword evidence="3" id="KW-1185">Reference proteome</keyword>
<feature type="region of interest" description="Disordered" evidence="1">
    <location>
        <begin position="1"/>
        <end position="47"/>
    </location>
</feature>
<dbReference type="EMBL" id="WSLF01000010">
    <property type="protein sequence ID" value="KAE9632967.1"/>
    <property type="molecule type" value="Genomic_DNA"/>
</dbReference>
<dbReference type="AlphaFoldDB" id="A0A7C8HEY6"/>
<organism evidence="2 3">
    <name type="scientific">Defluviitalea raffinosedens</name>
    <dbReference type="NCBI Taxonomy" id="1450156"/>
    <lineage>
        <taxon>Bacteria</taxon>
        <taxon>Bacillati</taxon>
        <taxon>Bacillota</taxon>
        <taxon>Clostridia</taxon>
        <taxon>Lachnospirales</taxon>
        <taxon>Defluviitaleaceae</taxon>
        <taxon>Defluviitalea</taxon>
    </lineage>
</organism>
<feature type="compositionally biased region" description="Low complexity" evidence="1">
    <location>
        <begin position="11"/>
        <end position="27"/>
    </location>
</feature>
<accession>A0A7C8HEY6</accession>